<dbReference type="Pfam" id="PF24444">
    <property type="entry name" value="DUF7563"/>
    <property type="match status" value="1"/>
</dbReference>
<evidence type="ECO:0008006" key="3">
    <source>
        <dbReference type="Google" id="ProtNLM"/>
    </source>
</evidence>
<sequence>MDCITKPVYWLETCMDVLEPETRTWDRRETKRQCQNCGSYVTRQFVRVFGANDGALYGCLHCLTLRDLREGGGKNA</sequence>
<dbReference type="InterPro" id="IPR055985">
    <property type="entry name" value="DUF7563"/>
</dbReference>
<dbReference type="AlphaFoldDB" id="A0AAE3FZ63"/>
<dbReference type="Proteomes" id="UP001203207">
    <property type="component" value="Unassembled WGS sequence"/>
</dbReference>
<organism evidence="1 2">
    <name type="scientific">Natronocalculus amylovorans</name>
    <dbReference type="NCBI Taxonomy" id="2917812"/>
    <lineage>
        <taxon>Archaea</taxon>
        <taxon>Methanobacteriati</taxon>
        <taxon>Methanobacteriota</taxon>
        <taxon>Stenosarchaea group</taxon>
        <taxon>Halobacteria</taxon>
        <taxon>Halobacteriales</taxon>
        <taxon>Haloferacaceae</taxon>
        <taxon>Natronocalculus</taxon>
    </lineage>
</organism>
<reference evidence="1" key="2">
    <citation type="submission" date="2022-02" db="EMBL/GenBank/DDBJ databases">
        <authorList>
            <person name="Elcheninov A.G."/>
            <person name="Sorokin D.Y."/>
            <person name="Kublanov I.V."/>
        </authorList>
    </citation>
    <scope>NUCLEOTIDE SEQUENCE</scope>
    <source>
        <strain evidence="1">AArc-St2</strain>
    </source>
</reference>
<evidence type="ECO:0000313" key="1">
    <source>
        <dbReference type="EMBL" id="MCL9818093.1"/>
    </source>
</evidence>
<proteinExistence type="predicted"/>
<protein>
    <recommendedName>
        <fullName evidence="3">Small CPxCG-related zinc finger protein</fullName>
    </recommendedName>
</protein>
<dbReference type="RefSeq" id="WP_250585541.1">
    <property type="nucleotide sequence ID" value="NZ_JAKRVX010000007.1"/>
</dbReference>
<dbReference type="EMBL" id="JAKRVX010000007">
    <property type="protein sequence ID" value="MCL9818093.1"/>
    <property type="molecule type" value="Genomic_DNA"/>
</dbReference>
<keyword evidence="2" id="KW-1185">Reference proteome</keyword>
<name>A0AAE3FZ63_9EURY</name>
<accession>A0AAE3FZ63</accession>
<evidence type="ECO:0000313" key="2">
    <source>
        <dbReference type="Proteomes" id="UP001203207"/>
    </source>
</evidence>
<comment type="caution">
    <text evidence="1">The sequence shown here is derived from an EMBL/GenBank/DDBJ whole genome shotgun (WGS) entry which is preliminary data.</text>
</comment>
<gene>
    <name evidence="1" type="ORF">AArcSt2_14210</name>
</gene>
<reference evidence="1" key="1">
    <citation type="journal article" date="2022" name="Syst. Appl. Microbiol.">
        <title>Natronocalculus amylovorans gen. nov., sp. nov., and Natranaeroarchaeum aerophilus sp. nov., dominant culturable amylolytic natronoarchaea from hypersaline soda lakes in southwestern Siberia.</title>
        <authorList>
            <person name="Sorokin D.Y."/>
            <person name="Elcheninov A.G."/>
            <person name="Khizhniak T.V."/>
            <person name="Koenen M."/>
            <person name="Bale N.J."/>
            <person name="Damste J.S.S."/>
            <person name="Kublanov I.V."/>
        </authorList>
    </citation>
    <scope>NUCLEOTIDE SEQUENCE</scope>
    <source>
        <strain evidence="1">AArc-St2</strain>
    </source>
</reference>